<sequence>MARFNSDTSLSDKDEKYEVASEERHSSSTRGAVLVTSDYGIYKAALEEQERRRRREEREAKGAMEVDDDLDIEKQSVASFKTASSSLNLPERYEPAAEEPYATDPNVVDWDGPNDPANPMNWPKSRKWLMISVVSALTFLIPLGSSMFAPGVPELMEEFGSNSEVLAGFVVSIYVLGFAFGPLIIAPLSEMYGRLPLYHVCSVLFIVFMVACALSKNLAMLIVFRFLAGTVGGAPLTLGGGTIADLVPPKDRGTAMAIWVAGPTIAPVIGPVGGGFLAQAVSWRWVFWVVSIATGVITIIGFILMRETYPVAILNAKVRRLRKETGNQALRSKLDSGLGAHALFLRSIVRPAKMLIFSPIVFLLSLYVAVAYSYLYILFTTFTTVFESSYGFSPGIAGLTYLGVGVGCVLGQWAFTVFGNRIAREHLEKGDFVPEHRLPLMFPGAITMPVGFFIYGWCVQYQVHWIVPIIGTGFIGFGLMLLFMAPNTYLVDVYTMHAASAMAANTVLRSTFAAFIPLAGQPMYRALGLGWGNSLLGFVAIALIPIPLLFVKYGATLRTRFVVKL</sequence>
<feature type="transmembrane region" description="Helical" evidence="8">
    <location>
        <begin position="222"/>
        <end position="244"/>
    </location>
</feature>
<feature type="transmembrane region" description="Helical" evidence="8">
    <location>
        <begin position="399"/>
        <end position="418"/>
    </location>
</feature>
<accession>A0ABR1YYD4</accession>
<evidence type="ECO:0000256" key="7">
    <source>
        <dbReference type="SAM" id="MobiDB-lite"/>
    </source>
</evidence>
<dbReference type="Gene3D" id="1.20.1250.20">
    <property type="entry name" value="MFS general substrate transporter like domains"/>
    <property type="match status" value="1"/>
</dbReference>
<feature type="transmembrane region" description="Helical" evidence="8">
    <location>
        <begin position="531"/>
        <end position="551"/>
    </location>
</feature>
<comment type="caution">
    <text evidence="10">The sequence shown here is derived from an EMBL/GenBank/DDBJ whole genome shotgun (WGS) entry which is preliminary data.</text>
</comment>
<evidence type="ECO:0000256" key="4">
    <source>
        <dbReference type="ARBA" id="ARBA00022989"/>
    </source>
</evidence>
<feature type="transmembrane region" description="Helical" evidence="8">
    <location>
        <begin position="165"/>
        <end position="185"/>
    </location>
</feature>
<keyword evidence="6" id="KW-0175">Coiled coil</keyword>
<evidence type="ECO:0000256" key="5">
    <source>
        <dbReference type="ARBA" id="ARBA00023136"/>
    </source>
</evidence>
<protein>
    <submittedName>
        <fullName evidence="10">Major facilitator superfamily domain-containing protein</fullName>
    </submittedName>
</protein>
<dbReference type="InterPro" id="IPR011701">
    <property type="entry name" value="MFS"/>
</dbReference>
<dbReference type="InterPro" id="IPR036259">
    <property type="entry name" value="MFS_trans_sf"/>
</dbReference>
<reference evidence="10 11" key="1">
    <citation type="submission" date="2024-04" db="EMBL/GenBank/DDBJ databases">
        <title>Phyllosticta paracitricarpa is synonymous to the EU quarantine fungus P. citricarpa based on phylogenomic analyses.</title>
        <authorList>
            <consortium name="Lawrence Berkeley National Laboratory"/>
            <person name="Van Ingen-Buijs V.A."/>
            <person name="Van Westerhoven A.C."/>
            <person name="Haridas S."/>
            <person name="Skiadas P."/>
            <person name="Martin F."/>
            <person name="Groenewald J.Z."/>
            <person name="Crous P.W."/>
            <person name="Seidl M.F."/>
        </authorList>
    </citation>
    <scope>NUCLEOTIDE SEQUENCE [LARGE SCALE GENOMIC DNA]</scope>
    <source>
        <strain evidence="10 11">CBS 123374</strain>
    </source>
</reference>
<evidence type="ECO:0000256" key="2">
    <source>
        <dbReference type="ARBA" id="ARBA00008335"/>
    </source>
</evidence>
<evidence type="ECO:0000256" key="8">
    <source>
        <dbReference type="SAM" id="Phobius"/>
    </source>
</evidence>
<keyword evidence="3 8" id="KW-0812">Transmembrane</keyword>
<evidence type="ECO:0000256" key="1">
    <source>
        <dbReference type="ARBA" id="ARBA00004141"/>
    </source>
</evidence>
<dbReference type="PANTHER" id="PTHR23502:SF68">
    <property type="entry name" value="MULTIDRUG TRANSPORTER, PUTATIVE (AFU_ORTHOLOGUE AFUA_3G01120)-RELATED"/>
    <property type="match status" value="1"/>
</dbReference>
<feature type="transmembrane region" description="Helical" evidence="8">
    <location>
        <begin position="355"/>
        <end position="379"/>
    </location>
</feature>
<evidence type="ECO:0000313" key="10">
    <source>
        <dbReference type="EMBL" id="KAK8240827.1"/>
    </source>
</evidence>
<dbReference type="Proteomes" id="UP001492380">
    <property type="component" value="Unassembled WGS sequence"/>
</dbReference>
<dbReference type="Pfam" id="PF07690">
    <property type="entry name" value="MFS_1"/>
    <property type="match status" value="1"/>
</dbReference>
<keyword evidence="11" id="KW-1185">Reference proteome</keyword>
<feature type="transmembrane region" description="Helical" evidence="8">
    <location>
        <begin position="463"/>
        <end position="485"/>
    </location>
</feature>
<dbReference type="PROSITE" id="PS50850">
    <property type="entry name" value="MFS"/>
    <property type="match status" value="1"/>
</dbReference>
<feature type="region of interest" description="Disordered" evidence="7">
    <location>
        <begin position="1"/>
        <end position="31"/>
    </location>
</feature>
<feature type="transmembrane region" description="Helical" evidence="8">
    <location>
        <begin position="497"/>
        <end position="519"/>
    </location>
</feature>
<dbReference type="PANTHER" id="PTHR23502">
    <property type="entry name" value="MAJOR FACILITATOR SUPERFAMILY"/>
    <property type="match status" value="1"/>
</dbReference>
<evidence type="ECO:0000313" key="11">
    <source>
        <dbReference type="Proteomes" id="UP001492380"/>
    </source>
</evidence>
<feature type="coiled-coil region" evidence="6">
    <location>
        <begin position="39"/>
        <end position="66"/>
    </location>
</feature>
<keyword evidence="4 8" id="KW-1133">Transmembrane helix</keyword>
<feature type="transmembrane region" description="Helical" evidence="8">
    <location>
        <begin position="256"/>
        <end position="279"/>
    </location>
</feature>
<feature type="transmembrane region" description="Helical" evidence="8">
    <location>
        <begin position="438"/>
        <end position="457"/>
    </location>
</feature>
<dbReference type="CDD" id="cd17323">
    <property type="entry name" value="MFS_Tpo1_MDR_like"/>
    <property type="match status" value="1"/>
</dbReference>
<feature type="transmembrane region" description="Helical" evidence="8">
    <location>
        <begin position="285"/>
        <end position="305"/>
    </location>
</feature>
<feature type="transmembrane region" description="Helical" evidence="8">
    <location>
        <begin position="197"/>
        <end position="216"/>
    </location>
</feature>
<gene>
    <name evidence="10" type="ORF">HDK90DRAFT_196908</name>
</gene>
<keyword evidence="5 8" id="KW-0472">Membrane</keyword>
<dbReference type="SUPFAM" id="SSF103473">
    <property type="entry name" value="MFS general substrate transporter"/>
    <property type="match status" value="1"/>
</dbReference>
<name>A0ABR1YYD4_9PEZI</name>
<dbReference type="InterPro" id="IPR020846">
    <property type="entry name" value="MFS_dom"/>
</dbReference>
<proteinExistence type="inferred from homology"/>
<organism evidence="10 11">
    <name type="scientific">Phyllosticta capitalensis</name>
    <dbReference type="NCBI Taxonomy" id="121624"/>
    <lineage>
        <taxon>Eukaryota</taxon>
        <taxon>Fungi</taxon>
        <taxon>Dikarya</taxon>
        <taxon>Ascomycota</taxon>
        <taxon>Pezizomycotina</taxon>
        <taxon>Dothideomycetes</taxon>
        <taxon>Dothideomycetes incertae sedis</taxon>
        <taxon>Botryosphaeriales</taxon>
        <taxon>Phyllostictaceae</taxon>
        <taxon>Phyllosticta</taxon>
    </lineage>
</organism>
<evidence type="ECO:0000259" key="9">
    <source>
        <dbReference type="PROSITE" id="PS50850"/>
    </source>
</evidence>
<comment type="subcellular location">
    <subcellularLocation>
        <location evidence="1">Membrane</location>
        <topology evidence="1">Multi-pass membrane protein</topology>
    </subcellularLocation>
</comment>
<comment type="similarity">
    <text evidence="2">Belongs to the major facilitator superfamily.</text>
</comment>
<evidence type="ECO:0000256" key="6">
    <source>
        <dbReference type="SAM" id="Coils"/>
    </source>
</evidence>
<feature type="transmembrane region" description="Helical" evidence="8">
    <location>
        <begin position="128"/>
        <end position="145"/>
    </location>
</feature>
<feature type="domain" description="Major facilitator superfamily (MFS) profile" evidence="9">
    <location>
        <begin position="130"/>
        <end position="560"/>
    </location>
</feature>
<dbReference type="EMBL" id="JBBWRZ010000003">
    <property type="protein sequence ID" value="KAK8240827.1"/>
    <property type="molecule type" value="Genomic_DNA"/>
</dbReference>
<evidence type="ECO:0000256" key="3">
    <source>
        <dbReference type="ARBA" id="ARBA00022692"/>
    </source>
</evidence>
<feature type="compositionally biased region" description="Basic and acidic residues" evidence="7">
    <location>
        <begin position="10"/>
        <end position="26"/>
    </location>
</feature>